<comment type="caution">
    <text evidence="1">The sequence shown here is derived from an EMBL/GenBank/DDBJ whole genome shotgun (WGS) entry which is preliminary data.</text>
</comment>
<organism evidence="1 2">
    <name type="scientific">Paramecium octaurelia</name>
    <dbReference type="NCBI Taxonomy" id="43137"/>
    <lineage>
        <taxon>Eukaryota</taxon>
        <taxon>Sar</taxon>
        <taxon>Alveolata</taxon>
        <taxon>Ciliophora</taxon>
        <taxon>Intramacronucleata</taxon>
        <taxon>Oligohymenophorea</taxon>
        <taxon>Peniculida</taxon>
        <taxon>Parameciidae</taxon>
        <taxon>Paramecium</taxon>
    </lineage>
</organism>
<evidence type="ECO:0000313" key="2">
    <source>
        <dbReference type="Proteomes" id="UP000683925"/>
    </source>
</evidence>
<reference evidence="1" key="1">
    <citation type="submission" date="2021-01" db="EMBL/GenBank/DDBJ databases">
        <authorList>
            <consortium name="Genoscope - CEA"/>
            <person name="William W."/>
        </authorList>
    </citation>
    <scope>NUCLEOTIDE SEQUENCE</scope>
</reference>
<dbReference type="EMBL" id="CAJJDP010000118">
    <property type="protein sequence ID" value="CAD8198834.1"/>
    <property type="molecule type" value="Genomic_DNA"/>
</dbReference>
<gene>
    <name evidence="1" type="ORF">POCTA_138.1.T1180009</name>
</gene>
<evidence type="ECO:0000313" key="1">
    <source>
        <dbReference type="EMBL" id="CAD8198834.1"/>
    </source>
</evidence>
<dbReference type="AlphaFoldDB" id="A0A8S1XCP9"/>
<keyword evidence="2" id="KW-1185">Reference proteome</keyword>
<dbReference type="Proteomes" id="UP000683925">
    <property type="component" value="Unassembled WGS sequence"/>
</dbReference>
<sequence>MHEQISKVSKKIKKQKFTFTQTTTKKNVEDQKNVLQLQYVQLSKQSNYHILRTYNIKCSQKRNSILFNQKFYKESHKLSKQVKFYGKNENYDQFISGSFDGKIIIWSPNKLEQSQIQQKQWSAQFIWLGHASYANFQFYKMKNFLSLEIAIKLLKC</sequence>
<proteinExistence type="predicted"/>
<protein>
    <recommendedName>
        <fullName evidence="3">WD40-repeat-containing domain</fullName>
    </recommendedName>
</protein>
<name>A0A8S1XCP9_PAROT</name>
<evidence type="ECO:0008006" key="3">
    <source>
        <dbReference type="Google" id="ProtNLM"/>
    </source>
</evidence>
<accession>A0A8S1XCP9</accession>